<dbReference type="KEGG" id="cpor:BED41_11510"/>
<accession>A0A1B2I6S1</accession>
<name>A0A1B2I6S1_9BACT</name>
<dbReference type="Proteomes" id="UP000093044">
    <property type="component" value="Chromosome"/>
</dbReference>
<feature type="transmembrane region" description="Helical" evidence="1">
    <location>
        <begin position="92"/>
        <end position="112"/>
    </location>
</feature>
<feature type="transmembrane region" description="Helical" evidence="1">
    <location>
        <begin position="47"/>
        <end position="72"/>
    </location>
</feature>
<protein>
    <submittedName>
        <fullName evidence="2">Uncharacterized protein</fullName>
    </submittedName>
</protein>
<evidence type="ECO:0000313" key="3">
    <source>
        <dbReference type="Proteomes" id="UP000093044"/>
    </source>
</evidence>
<keyword evidence="1" id="KW-1133">Transmembrane helix</keyword>
<proteinExistence type="predicted"/>
<dbReference type="RefSeq" id="WP_066746346.1">
    <property type="nucleotide sequence ID" value="NZ_CP016757.1"/>
</dbReference>
<keyword evidence="1" id="KW-0812">Transmembrane</keyword>
<gene>
    <name evidence="2" type="ORF">BED41_11510</name>
</gene>
<dbReference type="EMBL" id="CP016757">
    <property type="protein sequence ID" value="ANZ45646.1"/>
    <property type="molecule type" value="Genomic_DNA"/>
</dbReference>
<sequence length="115" mass="12919">MKKFLRLSFFIPVAYSLLSAALTLLFAAAIASLYTELAWTGAFFYHWGYHILAAFSTAAMASPLSLVICLLISWHHRRKETAAGRFYREAPLFLSIVTQGILLAALLFFLLVNLF</sequence>
<evidence type="ECO:0000256" key="1">
    <source>
        <dbReference type="SAM" id="Phobius"/>
    </source>
</evidence>
<evidence type="ECO:0000313" key="2">
    <source>
        <dbReference type="EMBL" id="ANZ45646.1"/>
    </source>
</evidence>
<reference evidence="2" key="1">
    <citation type="submission" date="2016-08" db="EMBL/GenBank/DDBJ databases">
        <title>Complete genome of Cloacibacillus porcorum.</title>
        <authorList>
            <person name="Looft T."/>
            <person name="Bayles D.O."/>
            <person name="Alt D.P."/>
        </authorList>
    </citation>
    <scope>NUCLEOTIDE SEQUENCE [LARGE SCALE GENOMIC DNA]</scope>
    <source>
        <strain evidence="2">CL-84</strain>
    </source>
</reference>
<organism evidence="2 3">
    <name type="scientific">Cloacibacillus porcorum</name>
    <dbReference type="NCBI Taxonomy" id="1197717"/>
    <lineage>
        <taxon>Bacteria</taxon>
        <taxon>Thermotogati</taxon>
        <taxon>Synergistota</taxon>
        <taxon>Synergistia</taxon>
        <taxon>Synergistales</taxon>
        <taxon>Synergistaceae</taxon>
        <taxon>Cloacibacillus</taxon>
    </lineage>
</organism>
<keyword evidence="1" id="KW-0472">Membrane</keyword>
<keyword evidence="3" id="KW-1185">Reference proteome</keyword>
<dbReference type="GeneID" id="83058473"/>
<dbReference type="AlphaFoldDB" id="A0A1B2I6S1"/>